<dbReference type="EMBL" id="QFPJ01000045">
    <property type="protein sequence ID" value="PZQ20818.1"/>
    <property type="molecule type" value="Genomic_DNA"/>
</dbReference>
<gene>
    <name evidence="5" type="ORF">DI569_14260</name>
</gene>
<keyword evidence="3" id="KW-0804">Transcription</keyword>
<dbReference type="PANTHER" id="PTHR33154:SF33">
    <property type="entry name" value="TRANSCRIPTIONAL REPRESSOR SDPR"/>
    <property type="match status" value="1"/>
</dbReference>
<dbReference type="Gene3D" id="1.10.10.10">
    <property type="entry name" value="Winged helix-like DNA-binding domain superfamily/Winged helix DNA-binding domain"/>
    <property type="match status" value="1"/>
</dbReference>
<dbReference type="PANTHER" id="PTHR33154">
    <property type="entry name" value="TRANSCRIPTIONAL REGULATOR, ARSR FAMILY"/>
    <property type="match status" value="1"/>
</dbReference>
<dbReference type="NCBIfam" id="NF033788">
    <property type="entry name" value="HTH_metalloreg"/>
    <property type="match status" value="1"/>
</dbReference>
<dbReference type="GO" id="GO:0003677">
    <property type="term" value="F:DNA binding"/>
    <property type="evidence" value="ECO:0007669"/>
    <property type="project" value="UniProtKB-KW"/>
</dbReference>
<proteinExistence type="predicted"/>
<organism evidence="5 6">
    <name type="scientific">Sphingopyxis macrogoltabida</name>
    <name type="common">Sphingomonas macrogoltabidus</name>
    <dbReference type="NCBI Taxonomy" id="33050"/>
    <lineage>
        <taxon>Bacteria</taxon>
        <taxon>Pseudomonadati</taxon>
        <taxon>Pseudomonadota</taxon>
        <taxon>Alphaproteobacteria</taxon>
        <taxon>Sphingomonadales</taxon>
        <taxon>Sphingomonadaceae</taxon>
        <taxon>Sphingopyxis</taxon>
    </lineage>
</organism>
<keyword evidence="2" id="KW-0238">DNA-binding</keyword>
<accession>A0A2W5KZQ6</accession>
<evidence type="ECO:0000313" key="5">
    <source>
        <dbReference type="EMBL" id="PZQ20818.1"/>
    </source>
</evidence>
<sequence length="96" mass="11108">MTLPDEELDELLRALSHRERRMFLRLCWDEPVAAGDLAERSTLSLATVSEHLKVLRKTGLLTLEKDGRYWRYKADPIRIEAVRASLTHLRGRVHGT</sequence>
<name>A0A2W5KZQ6_SPHMC</name>
<evidence type="ECO:0000259" key="4">
    <source>
        <dbReference type="PROSITE" id="PS50987"/>
    </source>
</evidence>
<dbReference type="Pfam" id="PF12840">
    <property type="entry name" value="HTH_20"/>
    <property type="match status" value="1"/>
</dbReference>
<evidence type="ECO:0000256" key="3">
    <source>
        <dbReference type="ARBA" id="ARBA00023163"/>
    </source>
</evidence>
<dbReference type="PRINTS" id="PR00778">
    <property type="entry name" value="HTHARSR"/>
</dbReference>
<dbReference type="InterPro" id="IPR001845">
    <property type="entry name" value="HTH_ArsR_DNA-bd_dom"/>
</dbReference>
<dbReference type="InterPro" id="IPR036390">
    <property type="entry name" value="WH_DNA-bd_sf"/>
</dbReference>
<comment type="caution">
    <text evidence="5">The sequence shown here is derived from an EMBL/GenBank/DDBJ whole genome shotgun (WGS) entry which is preliminary data.</text>
</comment>
<keyword evidence="1" id="KW-0805">Transcription regulation</keyword>
<feature type="domain" description="HTH arsR-type" evidence="4">
    <location>
        <begin position="1"/>
        <end position="94"/>
    </location>
</feature>
<dbReference type="InterPro" id="IPR036388">
    <property type="entry name" value="WH-like_DNA-bd_sf"/>
</dbReference>
<dbReference type="Proteomes" id="UP000248597">
    <property type="component" value="Unassembled WGS sequence"/>
</dbReference>
<dbReference type="AlphaFoldDB" id="A0A2W5KZQ6"/>
<dbReference type="CDD" id="cd00090">
    <property type="entry name" value="HTH_ARSR"/>
    <property type="match status" value="1"/>
</dbReference>
<dbReference type="GO" id="GO:0003700">
    <property type="term" value="F:DNA-binding transcription factor activity"/>
    <property type="evidence" value="ECO:0007669"/>
    <property type="project" value="InterPro"/>
</dbReference>
<dbReference type="SUPFAM" id="SSF46785">
    <property type="entry name" value="Winged helix' DNA-binding domain"/>
    <property type="match status" value="1"/>
</dbReference>
<evidence type="ECO:0000256" key="2">
    <source>
        <dbReference type="ARBA" id="ARBA00023125"/>
    </source>
</evidence>
<evidence type="ECO:0000256" key="1">
    <source>
        <dbReference type="ARBA" id="ARBA00023015"/>
    </source>
</evidence>
<dbReference type="InterPro" id="IPR011991">
    <property type="entry name" value="ArsR-like_HTH"/>
</dbReference>
<reference evidence="5 6" key="1">
    <citation type="submission" date="2017-08" db="EMBL/GenBank/DDBJ databases">
        <title>Infants hospitalized years apart are colonized by the same room-sourced microbial strains.</title>
        <authorList>
            <person name="Brooks B."/>
            <person name="Olm M.R."/>
            <person name="Firek B.A."/>
            <person name="Baker R."/>
            <person name="Thomas B.C."/>
            <person name="Morowitz M.J."/>
            <person name="Banfield J.F."/>
        </authorList>
    </citation>
    <scope>NUCLEOTIDE SEQUENCE [LARGE SCALE GENOMIC DNA]</scope>
    <source>
        <strain evidence="5">S2_005_003_R2_47</strain>
    </source>
</reference>
<dbReference type="PROSITE" id="PS50987">
    <property type="entry name" value="HTH_ARSR_2"/>
    <property type="match status" value="1"/>
</dbReference>
<dbReference type="SMART" id="SM00418">
    <property type="entry name" value="HTH_ARSR"/>
    <property type="match status" value="1"/>
</dbReference>
<evidence type="ECO:0000313" key="6">
    <source>
        <dbReference type="Proteomes" id="UP000248597"/>
    </source>
</evidence>
<dbReference type="InterPro" id="IPR051081">
    <property type="entry name" value="HTH_MetalResp_TranReg"/>
</dbReference>
<protein>
    <submittedName>
        <fullName evidence="5">ArsR family transcriptional regulator</fullName>
    </submittedName>
</protein>